<feature type="region of interest" description="Disordered" evidence="1">
    <location>
        <begin position="166"/>
        <end position="195"/>
    </location>
</feature>
<accession>A0AAV8TI42</accession>
<dbReference type="PANTHER" id="PTHR21277:SF29">
    <property type="entry name" value="TRANSCRIPTIONAL REGULATOR OF RNA POLII, SAGA, SUBUNIT"/>
    <property type="match status" value="1"/>
</dbReference>
<dbReference type="InterPro" id="IPR024738">
    <property type="entry name" value="Hfi1/Tada1"/>
</dbReference>
<dbReference type="GO" id="GO:0006357">
    <property type="term" value="P:regulation of transcription by RNA polymerase II"/>
    <property type="evidence" value="ECO:0007669"/>
    <property type="project" value="TreeGrafter"/>
</dbReference>
<feature type="region of interest" description="Disordered" evidence="1">
    <location>
        <begin position="112"/>
        <end position="144"/>
    </location>
</feature>
<dbReference type="PANTHER" id="PTHR21277">
    <property type="entry name" value="TRANSCRIPTIONAL ADAPTER 1"/>
    <property type="match status" value="1"/>
</dbReference>
<comment type="caution">
    <text evidence="2">The sequence shown here is derived from an EMBL/GenBank/DDBJ whole genome shotgun (WGS) entry which is preliminary data.</text>
</comment>
<name>A0AAV8TI42_9ROSI</name>
<evidence type="ECO:0000313" key="3">
    <source>
        <dbReference type="Proteomes" id="UP001159364"/>
    </source>
</evidence>
<dbReference type="GO" id="GO:0003713">
    <property type="term" value="F:transcription coactivator activity"/>
    <property type="evidence" value="ECO:0007669"/>
    <property type="project" value="TreeGrafter"/>
</dbReference>
<organism evidence="2 3">
    <name type="scientific">Erythroxylum novogranatense</name>
    <dbReference type="NCBI Taxonomy" id="1862640"/>
    <lineage>
        <taxon>Eukaryota</taxon>
        <taxon>Viridiplantae</taxon>
        <taxon>Streptophyta</taxon>
        <taxon>Embryophyta</taxon>
        <taxon>Tracheophyta</taxon>
        <taxon>Spermatophyta</taxon>
        <taxon>Magnoliopsida</taxon>
        <taxon>eudicotyledons</taxon>
        <taxon>Gunneridae</taxon>
        <taxon>Pentapetalae</taxon>
        <taxon>rosids</taxon>
        <taxon>fabids</taxon>
        <taxon>Malpighiales</taxon>
        <taxon>Erythroxylaceae</taxon>
        <taxon>Erythroxylum</taxon>
    </lineage>
</organism>
<dbReference type="Proteomes" id="UP001159364">
    <property type="component" value="Linkage Group LG05"/>
</dbReference>
<dbReference type="AlphaFoldDB" id="A0AAV8TI42"/>
<evidence type="ECO:0000313" key="2">
    <source>
        <dbReference type="EMBL" id="KAJ8765659.1"/>
    </source>
</evidence>
<proteinExistence type="predicted"/>
<evidence type="ECO:0000256" key="1">
    <source>
        <dbReference type="SAM" id="MobiDB-lite"/>
    </source>
</evidence>
<dbReference type="Pfam" id="PF12767">
    <property type="entry name" value="SAGA-Tad1"/>
    <property type="match status" value="1"/>
</dbReference>
<gene>
    <name evidence="2" type="ORF">K2173_014781</name>
</gene>
<keyword evidence="3" id="KW-1185">Reference proteome</keyword>
<sequence length="351" mass="39252">MSATRHFSRIDILELKSRMEKKLGRLKAEKYFDLLTKFFSLKINKCEFDRLCIGTIGRENVHLHNLLLKSIIKNASNSKIPPTRESKLQGASKVKVPNGYHRSNLQSFFRDFPHSPRKVRTSSVCDRKFKDRPSPLGPHGKSHNIAFKDSVLRNQEQQSATELLSLGSRHPGSSEDGEEVDQASGSPGIHSRSPVRAPLGISLNAKGARKVLCNHLSSCSHMETCHISGQLPDTVTLRKRLEQKLEKQGLSVSEDFVNLLNHSLDVYLKRLMKPCLDLASSSSEPKQIGQQHSFGAPCMNGMLPSRYVKRSSGSCAASMLDFRVAMELNPSILGEEWPTQLEKICLHVSEE</sequence>
<dbReference type="GO" id="GO:0000124">
    <property type="term" value="C:SAGA complex"/>
    <property type="evidence" value="ECO:0007669"/>
    <property type="project" value="TreeGrafter"/>
</dbReference>
<dbReference type="EMBL" id="JAIWQS010000005">
    <property type="protein sequence ID" value="KAJ8765659.1"/>
    <property type="molecule type" value="Genomic_DNA"/>
</dbReference>
<reference evidence="2 3" key="1">
    <citation type="submission" date="2021-09" db="EMBL/GenBank/DDBJ databases">
        <title>Genomic insights and catalytic innovation underlie evolution of tropane alkaloids biosynthesis.</title>
        <authorList>
            <person name="Wang Y.-J."/>
            <person name="Tian T."/>
            <person name="Huang J.-P."/>
            <person name="Huang S.-X."/>
        </authorList>
    </citation>
    <scope>NUCLEOTIDE SEQUENCE [LARGE SCALE GENOMIC DNA]</scope>
    <source>
        <strain evidence="2">KIB-2018</strain>
        <tissue evidence="2">Leaf</tissue>
    </source>
</reference>
<protein>
    <submittedName>
        <fullName evidence="2">Uncharacterized protein</fullName>
    </submittedName>
</protein>